<proteinExistence type="predicted"/>
<gene>
    <name evidence="2" type="ORF">HNP32_003612</name>
</gene>
<dbReference type="Proteomes" id="UP000539957">
    <property type="component" value="Unassembled WGS sequence"/>
</dbReference>
<sequence length="57" mass="6650">MTVVALDPARTFRLRQRLERAVETAIAALDALDAETEDLEDGHDQEWIDEREREGYY</sequence>
<accession>A0A7W7ISQ5</accession>
<feature type="region of interest" description="Disordered" evidence="1">
    <location>
        <begin position="37"/>
        <end position="57"/>
    </location>
</feature>
<evidence type="ECO:0000313" key="3">
    <source>
        <dbReference type="Proteomes" id="UP000539957"/>
    </source>
</evidence>
<name>A0A7W7ISQ5_9CAUL</name>
<keyword evidence="2" id="KW-0132">Cell division</keyword>
<feature type="compositionally biased region" description="Basic and acidic residues" evidence="1">
    <location>
        <begin position="42"/>
        <end position="57"/>
    </location>
</feature>
<comment type="caution">
    <text evidence="2">The sequence shown here is derived from an EMBL/GenBank/DDBJ whole genome shotgun (WGS) entry which is preliminary data.</text>
</comment>
<protein>
    <submittedName>
        <fullName evidence="2">Cell division protein FtsB</fullName>
    </submittedName>
</protein>
<reference evidence="2 3" key="1">
    <citation type="submission" date="2020-08" db="EMBL/GenBank/DDBJ databases">
        <title>Functional genomics of gut bacteria from endangered species of beetles.</title>
        <authorList>
            <person name="Carlos-Shanley C."/>
        </authorList>
    </citation>
    <scope>NUCLEOTIDE SEQUENCE [LARGE SCALE GENOMIC DNA]</scope>
    <source>
        <strain evidence="2 3">S00123</strain>
    </source>
</reference>
<keyword evidence="2" id="KW-0131">Cell cycle</keyword>
<dbReference type="EMBL" id="JACHKY010000009">
    <property type="protein sequence ID" value="MBB4799851.1"/>
    <property type="molecule type" value="Genomic_DNA"/>
</dbReference>
<dbReference type="AlphaFoldDB" id="A0A7W7ISQ5"/>
<evidence type="ECO:0000313" key="2">
    <source>
        <dbReference type="EMBL" id="MBB4799851.1"/>
    </source>
</evidence>
<dbReference type="GO" id="GO:0051301">
    <property type="term" value="P:cell division"/>
    <property type="evidence" value="ECO:0007669"/>
    <property type="project" value="UniProtKB-KW"/>
</dbReference>
<evidence type="ECO:0000256" key="1">
    <source>
        <dbReference type="SAM" id="MobiDB-lite"/>
    </source>
</evidence>
<keyword evidence="3" id="KW-1185">Reference proteome</keyword>
<dbReference type="RefSeq" id="WP_184273863.1">
    <property type="nucleotide sequence ID" value="NZ_JACHKY010000009.1"/>
</dbReference>
<organism evidence="2 3">
    <name type="scientific">Brevundimonas bullata</name>
    <dbReference type="NCBI Taxonomy" id="13160"/>
    <lineage>
        <taxon>Bacteria</taxon>
        <taxon>Pseudomonadati</taxon>
        <taxon>Pseudomonadota</taxon>
        <taxon>Alphaproteobacteria</taxon>
        <taxon>Caulobacterales</taxon>
        <taxon>Caulobacteraceae</taxon>
        <taxon>Brevundimonas</taxon>
    </lineage>
</organism>